<feature type="region of interest" description="Disordered" evidence="1">
    <location>
        <begin position="149"/>
        <end position="201"/>
    </location>
</feature>
<keyword evidence="3" id="KW-1185">Reference proteome</keyword>
<accession>A0ABN3KJ47</accession>
<proteinExistence type="predicted"/>
<dbReference type="EMBL" id="BAAATK010000069">
    <property type="protein sequence ID" value="GAA2458825.1"/>
    <property type="molecule type" value="Genomic_DNA"/>
</dbReference>
<organism evidence="2 3">
    <name type="scientific">Streptomyces glaucus</name>
    <dbReference type="NCBI Taxonomy" id="284029"/>
    <lineage>
        <taxon>Bacteria</taxon>
        <taxon>Bacillati</taxon>
        <taxon>Actinomycetota</taxon>
        <taxon>Actinomycetes</taxon>
        <taxon>Kitasatosporales</taxon>
        <taxon>Streptomycetaceae</taxon>
        <taxon>Streptomyces</taxon>
    </lineage>
</organism>
<reference evidence="2 3" key="1">
    <citation type="journal article" date="2019" name="Int. J. Syst. Evol. Microbiol.">
        <title>The Global Catalogue of Microorganisms (GCM) 10K type strain sequencing project: providing services to taxonomists for standard genome sequencing and annotation.</title>
        <authorList>
            <consortium name="The Broad Institute Genomics Platform"/>
            <consortium name="The Broad Institute Genome Sequencing Center for Infectious Disease"/>
            <person name="Wu L."/>
            <person name="Ma J."/>
        </authorList>
    </citation>
    <scope>NUCLEOTIDE SEQUENCE [LARGE SCALE GENOMIC DNA]</scope>
    <source>
        <strain evidence="2 3">JCM 6922</strain>
    </source>
</reference>
<sequence>MPAADAPGVIRPKPRVPAMVSVTAAVTGRRIPVLISQISCFREEFHVRLFPSAGSGAPFRQAPGHRRGQRTVATWWSPHPHTIGNLRNPPAGDQGRDAPAYGKAEVSVFRVRPSRFPAHPAAVTGAGRRVGCDSPSRSSRECRRRFGALPGRDTARLRDTVLPPAGVLPRAEPSRTEPGRAGPEAVSPRHADGVRPAPGSR</sequence>
<protein>
    <recommendedName>
        <fullName evidence="4">Secreted protein</fullName>
    </recommendedName>
</protein>
<feature type="region of interest" description="Disordered" evidence="1">
    <location>
        <begin position="76"/>
        <end position="97"/>
    </location>
</feature>
<name>A0ABN3KJ47_9ACTN</name>
<evidence type="ECO:0000256" key="1">
    <source>
        <dbReference type="SAM" id="MobiDB-lite"/>
    </source>
</evidence>
<evidence type="ECO:0000313" key="3">
    <source>
        <dbReference type="Proteomes" id="UP001500460"/>
    </source>
</evidence>
<dbReference type="Proteomes" id="UP001500460">
    <property type="component" value="Unassembled WGS sequence"/>
</dbReference>
<evidence type="ECO:0000313" key="2">
    <source>
        <dbReference type="EMBL" id="GAA2458825.1"/>
    </source>
</evidence>
<comment type="caution">
    <text evidence="2">The sequence shown here is derived from an EMBL/GenBank/DDBJ whole genome shotgun (WGS) entry which is preliminary data.</text>
</comment>
<gene>
    <name evidence="2" type="ORF">GCM10010421_60220</name>
</gene>
<evidence type="ECO:0008006" key="4">
    <source>
        <dbReference type="Google" id="ProtNLM"/>
    </source>
</evidence>